<organism evidence="9 10">
    <name type="scientific">Rhodomicrobium udaipurense</name>
    <dbReference type="NCBI Taxonomy" id="1202716"/>
    <lineage>
        <taxon>Bacteria</taxon>
        <taxon>Pseudomonadati</taxon>
        <taxon>Pseudomonadota</taxon>
        <taxon>Alphaproteobacteria</taxon>
        <taxon>Hyphomicrobiales</taxon>
        <taxon>Hyphomicrobiaceae</taxon>
        <taxon>Rhodomicrobium</taxon>
    </lineage>
</organism>
<evidence type="ECO:0000256" key="2">
    <source>
        <dbReference type="ARBA" id="ARBA00011900"/>
    </source>
</evidence>
<evidence type="ECO:0000256" key="7">
    <source>
        <dbReference type="ARBA" id="ARBA00047942"/>
    </source>
</evidence>
<dbReference type="GO" id="GO:0003677">
    <property type="term" value="F:DNA binding"/>
    <property type="evidence" value="ECO:0007669"/>
    <property type="project" value="InterPro"/>
</dbReference>
<dbReference type="InterPro" id="IPR051537">
    <property type="entry name" value="DNA_Adenine_Mtase"/>
</dbReference>
<dbReference type="GO" id="GO:0008170">
    <property type="term" value="F:N-methyltransferase activity"/>
    <property type="evidence" value="ECO:0007669"/>
    <property type="project" value="InterPro"/>
</dbReference>
<reference evidence="9 10" key="1">
    <citation type="submission" date="2020-12" db="EMBL/GenBank/DDBJ databases">
        <title>Revised draft genomes of Rhodomicrobium vannielii ATCC 17100 and Rhodomicrobium udaipurense JA643.</title>
        <authorList>
            <person name="Conners E.M."/>
            <person name="Davenport E.J."/>
            <person name="Bose A."/>
        </authorList>
    </citation>
    <scope>NUCLEOTIDE SEQUENCE [LARGE SCALE GENOMIC DNA]</scope>
    <source>
        <strain evidence="9 10">JA643</strain>
    </source>
</reference>
<dbReference type="InterPro" id="IPR003356">
    <property type="entry name" value="DNA_methylase_A-5"/>
</dbReference>
<dbReference type="EC" id="2.1.1.72" evidence="2"/>
<evidence type="ECO:0000256" key="5">
    <source>
        <dbReference type="ARBA" id="ARBA00022691"/>
    </source>
</evidence>
<feature type="domain" description="DNA methylase adenine-specific" evidence="8">
    <location>
        <begin position="88"/>
        <end position="189"/>
    </location>
</feature>
<dbReference type="GO" id="GO:0009007">
    <property type="term" value="F:site-specific DNA-methyltransferase (adenine-specific) activity"/>
    <property type="evidence" value="ECO:0007669"/>
    <property type="project" value="UniProtKB-EC"/>
</dbReference>
<dbReference type="PRINTS" id="PR00507">
    <property type="entry name" value="N12N6MTFRASE"/>
</dbReference>
<evidence type="ECO:0000256" key="1">
    <source>
        <dbReference type="ARBA" id="ARBA00006594"/>
    </source>
</evidence>
<dbReference type="PANTHER" id="PTHR42933">
    <property type="entry name" value="SLR6095 PROTEIN"/>
    <property type="match status" value="1"/>
</dbReference>
<evidence type="ECO:0000313" key="10">
    <source>
        <dbReference type="Proteomes" id="UP000623250"/>
    </source>
</evidence>
<dbReference type="Proteomes" id="UP000623250">
    <property type="component" value="Unassembled WGS sequence"/>
</dbReference>
<evidence type="ECO:0000313" key="9">
    <source>
        <dbReference type="EMBL" id="MBJ7545213.1"/>
    </source>
</evidence>
<comment type="catalytic activity">
    <reaction evidence="7">
        <text>a 2'-deoxyadenosine in DNA + S-adenosyl-L-methionine = an N(6)-methyl-2'-deoxyadenosine in DNA + S-adenosyl-L-homocysteine + H(+)</text>
        <dbReference type="Rhea" id="RHEA:15197"/>
        <dbReference type="Rhea" id="RHEA-COMP:12418"/>
        <dbReference type="Rhea" id="RHEA-COMP:12419"/>
        <dbReference type="ChEBI" id="CHEBI:15378"/>
        <dbReference type="ChEBI" id="CHEBI:57856"/>
        <dbReference type="ChEBI" id="CHEBI:59789"/>
        <dbReference type="ChEBI" id="CHEBI:90615"/>
        <dbReference type="ChEBI" id="CHEBI:90616"/>
        <dbReference type="EC" id="2.1.1.72"/>
    </reaction>
</comment>
<keyword evidence="4" id="KW-0808">Transferase</keyword>
<keyword evidence="6" id="KW-0680">Restriction system</keyword>
<evidence type="ECO:0000259" key="8">
    <source>
        <dbReference type="Pfam" id="PF02384"/>
    </source>
</evidence>
<dbReference type="Gene3D" id="3.40.50.150">
    <property type="entry name" value="Vaccinia Virus protein VP39"/>
    <property type="match status" value="1"/>
</dbReference>
<keyword evidence="3 9" id="KW-0489">Methyltransferase</keyword>
<dbReference type="AlphaFoldDB" id="A0A8I1GHV1"/>
<dbReference type="SUPFAM" id="SSF53335">
    <property type="entry name" value="S-adenosyl-L-methionine-dependent methyltransferases"/>
    <property type="match status" value="1"/>
</dbReference>
<keyword evidence="10" id="KW-1185">Reference proteome</keyword>
<dbReference type="Pfam" id="PF02384">
    <property type="entry name" value="N6_Mtase"/>
    <property type="match status" value="1"/>
</dbReference>
<comment type="similarity">
    <text evidence="1">Belongs to the N(4)/N(6)-methyltransferase family.</text>
</comment>
<dbReference type="GO" id="GO:0032259">
    <property type="term" value="P:methylation"/>
    <property type="evidence" value="ECO:0007669"/>
    <property type="project" value="UniProtKB-KW"/>
</dbReference>
<dbReference type="InterPro" id="IPR029063">
    <property type="entry name" value="SAM-dependent_MTases_sf"/>
</dbReference>
<protein>
    <recommendedName>
        <fullName evidence="2">site-specific DNA-methyltransferase (adenine-specific)</fullName>
        <ecNumber evidence="2">2.1.1.72</ecNumber>
    </recommendedName>
</protein>
<dbReference type="EMBL" id="JAEMUK010000091">
    <property type="protein sequence ID" value="MBJ7545213.1"/>
    <property type="molecule type" value="Genomic_DNA"/>
</dbReference>
<dbReference type="GO" id="GO:0009307">
    <property type="term" value="P:DNA restriction-modification system"/>
    <property type="evidence" value="ECO:0007669"/>
    <property type="project" value="UniProtKB-KW"/>
</dbReference>
<evidence type="ECO:0000256" key="3">
    <source>
        <dbReference type="ARBA" id="ARBA00022603"/>
    </source>
</evidence>
<evidence type="ECO:0000256" key="6">
    <source>
        <dbReference type="ARBA" id="ARBA00022747"/>
    </source>
</evidence>
<sequence length="253" mass="28549">MPDWRMAAPHPATQELRKIAGERFFRVFDDWLELALAAYAREEDRYMEVIRRYGPREAGKEHPADHFAHALGAIQLEMHKDNETGELRDNLGEIYEAEGGNERAMSQYFSPMPLCRMMASMLIDDTTPERASIADPACGSGRMLMACIPLRPKGYFFGVDLDRTCAKMAALNMLWRNVDSTIIWGDTLRLKGRGGWAIASTILGGQLRWLAEPEAQKLLEDSVRKMQPQPGPEPAPVIVPAREGKRGQFEMDI</sequence>
<keyword evidence="5" id="KW-0949">S-adenosyl-L-methionine</keyword>
<dbReference type="RefSeq" id="WP_081796692.1">
    <property type="nucleotide sequence ID" value="NZ_JAEMUK010000091.1"/>
</dbReference>
<evidence type="ECO:0000256" key="4">
    <source>
        <dbReference type="ARBA" id="ARBA00022679"/>
    </source>
</evidence>
<comment type="caution">
    <text evidence="9">The sequence shown here is derived from an EMBL/GenBank/DDBJ whole genome shotgun (WGS) entry which is preliminary data.</text>
</comment>
<accession>A0A8I1GHV1</accession>
<proteinExistence type="inferred from homology"/>
<gene>
    <name evidence="9" type="ORF">JDN41_16805</name>
</gene>
<name>A0A8I1GHV1_9HYPH</name>
<dbReference type="PANTHER" id="PTHR42933:SF4">
    <property type="entry name" value="TYPE I RESTRICTION ENZYME ECOKI METHYLASE SUBUNIT"/>
    <property type="match status" value="1"/>
</dbReference>